<dbReference type="Proteomes" id="UP000041314">
    <property type="component" value="Unassembled WGS sequence"/>
</dbReference>
<protein>
    <submittedName>
        <fullName evidence="1">Uncharacterized protein</fullName>
    </submittedName>
</protein>
<reference evidence="1 2" key="1">
    <citation type="submission" date="2015-03" db="EMBL/GenBank/DDBJ databases">
        <authorList>
            <consortium name="Pathogen Informatics"/>
        </authorList>
    </citation>
    <scope>NUCLEOTIDE SEQUENCE [LARGE SCALE GENOMIC DNA]</scope>
    <source>
        <strain evidence="1 2">A1104</strain>
    </source>
</reference>
<evidence type="ECO:0000313" key="1">
    <source>
        <dbReference type="EMBL" id="CNU18229.1"/>
    </source>
</evidence>
<organism evidence="1 2">
    <name type="scientific">Salmonella enterica subsp. enterica serovar Bovismorbificans</name>
    <dbReference type="NCBI Taxonomy" id="58097"/>
    <lineage>
        <taxon>Bacteria</taxon>
        <taxon>Pseudomonadati</taxon>
        <taxon>Pseudomonadota</taxon>
        <taxon>Gammaproteobacteria</taxon>
        <taxon>Enterobacterales</taxon>
        <taxon>Enterobacteriaceae</taxon>
        <taxon>Salmonella</taxon>
    </lineage>
</organism>
<sequence>MVVNKKILISSDKAVSNFTVYVLSAYIISLKYNALRQLLEETC</sequence>
<dbReference type="EMBL" id="CQPA01000013">
    <property type="protein sequence ID" value="CNU18229.1"/>
    <property type="molecule type" value="Genomic_DNA"/>
</dbReference>
<accession>A0A655CKY5</accession>
<proteinExistence type="predicted"/>
<dbReference type="AlphaFoldDB" id="A0A655CKY5"/>
<evidence type="ECO:0000313" key="2">
    <source>
        <dbReference type="Proteomes" id="UP000041314"/>
    </source>
</evidence>
<name>A0A655CKY5_SALET</name>
<gene>
    <name evidence="1" type="ORF">ERS008198_02128</name>
</gene>